<dbReference type="PANTHER" id="PTHR40114:SF1">
    <property type="entry name" value="SLR0698 PROTEIN"/>
    <property type="match status" value="1"/>
</dbReference>
<feature type="domain" description="CYTH" evidence="2">
    <location>
        <begin position="2"/>
        <end position="148"/>
    </location>
</feature>
<dbReference type="PIRSF" id="PIRSF016487">
    <property type="entry name" value="CYTH_UCP016487"/>
    <property type="match status" value="1"/>
</dbReference>
<dbReference type="SUPFAM" id="SSF55154">
    <property type="entry name" value="CYTH-like phosphatases"/>
    <property type="match status" value="1"/>
</dbReference>
<name>A1SW13_PSYIN</name>
<dbReference type="STRING" id="357804.Ping_1903"/>
<dbReference type="CDD" id="cd07891">
    <property type="entry name" value="CYTH-like_CthTTM-like_1"/>
    <property type="match status" value="1"/>
</dbReference>
<evidence type="ECO:0000256" key="1">
    <source>
        <dbReference type="PIRSR" id="PIRSR016487-1"/>
    </source>
</evidence>
<evidence type="ECO:0000259" key="2">
    <source>
        <dbReference type="PROSITE" id="PS51707"/>
    </source>
</evidence>
<accession>A1SW13</accession>
<gene>
    <name evidence="3" type="ordered locus">Ping_1903</name>
</gene>
<feature type="active site" description="Proton acceptor" evidence="1">
    <location>
        <position position="29"/>
    </location>
</feature>
<evidence type="ECO:0000313" key="4">
    <source>
        <dbReference type="Proteomes" id="UP000000639"/>
    </source>
</evidence>
<dbReference type="Proteomes" id="UP000000639">
    <property type="component" value="Chromosome"/>
</dbReference>
<dbReference type="Pfam" id="PF01928">
    <property type="entry name" value="CYTH"/>
    <property type="match status" value="1"/>
</dbReference>
<dbReference type="AlphaFoldDB" id="A1SW13"/>
<dbReference type="OrthoDB" id="9805588at2"/>
<dbReference type="eggNOG" id="COG2954">
    <property type="taxonomic scope" value="Bacteria"/>
</dbReference>
<organism evidence="3 4">
    <name type="scientific">Psychromonas ingrahamii (strain DSM 17664 / CCUG 51855 / 37)</name>
    <dbReference type="NCBI Taxonomy" id="357804"/>
    <lineage>
        <taxon>Bacteria</taxon>
        <taxon>Pseudomonadati</taxon>
        <taxon>Pseudomonadota</taxon>
        <taxon>Gammaproteobacteria</taxon>
        <taxon>Alteromonadales</taxon>
        <taxon>Psychromonadaceae</taxon>
        <taxon>Psychromonas</taxon>
    </lineage>
</organism>
<dbReference type="EMBL" id="CP000510">
    <property type="protein sequence ID" value="ABM03678.1"/>
    <property type="molecule type" value="Genomic_DNA"/>
</dbReference>
<reference evidence="3 4" key="1">
    <citation type="submission" date="2007-01" db="EMBL/GenBank/DDBJ databases">
        <title>Complete sequence of Psychromonas ingrahamii 37.</title>
        <authorList>
            <consortium name="US DOE Joint Genome Institute"/>
            <person name="Copeland A."/>
            <person name="Lucas S."/>
            <person name="Lapidus A."/>
            <person name="Barry K."/>
            <person name="Detter J.C."/>
            <person name="Glavina del Rio T."/>
            <person name="Hammon N."/>
            <person name="Israni S."/>
            <person name="Dalin E."/>
            <person name="Tice H."/>
            <person name="Pitluck S."/>
            <person name="Thompson L.S."/>
            <person name="Brettin T."/>
            <person name="Bruce D."/>
            <person name="Han C."/>
            <person name="Tapia R."/>
            <person name="Schmutz J."/>
            <person name="Larimer F."/>
            <person name="Land M."/>
            <person name="Hauser L."/>
            <person name="Kyrpides N."/>
            <person name="Ivanova N."/>
            <person name="Staley J."/>
            <person name="Richardson P."/>
        </authorList>
    </citation>
    <scope>NUCLEOTIDE SEQUENCE [LARGE SCALE GENOMIC DNA]</scope>
    <source>
        <strain evidence="3 4">37</strain>
    </source>
</reference>
<protein>
    <submittedName>
        <fullName evidence="3">Adenylate cyclase</fullName>
    </submittedName>
</protein>
<dbReference type="InterPro" id="IPR012042">
    <property type="entry name" value="NeuTTM/CthTTM-like"/>
</dbReference>
<dbReference type="SMART" id="SM01118">
    <property type="entry name" value="CYTH"/>
    <property type="match status" value="1"/>
</dbReference>
<evidence type="ECO:0000313" key="3">
    <source>
        <dbReference type="EMBL" id="ABM03678.1"/>
    </source>
</evidence>
<dbReference type="RefSeq" id="WP_011770238.1">
    <property type="nucleotide sequence ID" value="NC_008709.1"/>
</dbReference>
<dbReference type="PROSITE" id="PS51707">
    <property type="entry name" value="CYTH"/>
    <property type="match status" value="1"/>
</dbReference>
<dbReference type="Gene3D" id="2.40.320.10">
    <property type="entry name" value="Hypothetical Protein Pfu-838710-001"/>
    <property type="match status" value="1"/>
</dbReference>
<dbReference type="HOGENOM" id="CLU_109545_1_0_6"/>
<keyword evidence="4" id="KW-1185">Reference proteome</keyword>
<dbReference type="KEGG" id="pin:Ping_1903"/>
<proteinExistence type="predicted"/>
<sequence length="155" mass="17753">MAKEIERKFLLDLTKLGSLDSGTLIRQGYITTIDKTVVRTRLAGDRAYLTLKGKNKGVTRTEFEYEIPVNDAQEIISELCNGPVVEKTRYLIVYSGHTWEVDIFHGDNDGLVVAEIELESEQETFELPHWITTEVSGDPKYYNSSLLDNPFKHWK</sequence>
<dbReference type="PANTHER" id="PTHR40114">
    <property type="entry name" value="SLR0698 PROTEIN"/>
    <property type="match status" value="1"/>
</dbReference>
<dbReference type="InterPro" id="IPR023577">
    <property type="entry name" value="CYTH_domain"/>
</dbReference>
<dbReference type="InterPro" id="IPR033469">
    <property type="entry name" value="CYTH-like_dom_sf"/>
</dbReference>